<organism evidence="1 2">
    <name type="scientific">Mesobacillus selenatarsenatis (strain DSM 18680 / JCM 14380 / FERM P-15431 / SF-1)</name>
    <dbReference type="NCBI Taxonomy" id="1321606"/>
    <lineage>
        <taxon>Bacteria</taxon>
        <taxon>Bacillati</taxon>
        <taxon>Bacillota</taxon>
        <taxon>Bacilli</taxon>
        <taxon>Bacillales</taxon>
        <taxon>Bacillaceae</taxon>
        <taxon>Mesobacillus</taxon>
    </lineage>
</organism>
<dbReference type="AlphaFoldDB" id="A0A0A8X545"/>
<sequence length="78" mass="9176">MIDYFNAEQNVKSILADPDIREEALGERSEITNIIYLGSNTYQVKTEENTYIIEMKRDHSAHTIKVFESRKHVKQFNN</sequence>
<dbReference type="EMBL" id="BASE01000073">
    <property type="protein sequence ID" value="GAM15100.1"/>
    <property type="molecule type" value="Genomic_DNA"/>
</dbReference>
<name>A0A0A8X545_MESS1</name>
<protein>
    <submittedName>
        <fullName evidence="1">Uncharacterized protein</fullName>
    </submittedName>
</protein>
<evidence type="ECO:0000313" key="2">
    <source>
        <dbReference type="Proteomes" id="UP000031014"/>
    </source>
</evidence>
<proteinExistence type="predicted"/>
<keyword evidence="2" id="KW-1185">Reference proteome</keyword>
<gene>
    <name evidence="1" type="ORF">SAMD00020551_3256</name>
</gene>
<accession>A0A0A8X545</accession>
<comment type="caution">
    <text evidence="1">The sequence shown here is derived from an EMBL/GenBank/DDBJ whole genome shotgun (WGS) entry which is preliminary data.</text>
</comment>
<dbReference type="Proteomes" id="UP000031014">
    <property type="component" value="Unassembled WGS sequence"/>
</dbReference>
<evidence type="ECO:0000313" key="1">
    <source>
        <dbReference type="EMBL" id="GAM15100.1"/>
    </source>
</evidence>
<reference evidence="1 2" key="1">
    <citation type="submission" date="2013-06" db="EMBL/GenBank/DDBJ databases">
        <title>Whole genome shotgun sequence of Bacillus selenatarsenatis SF-1.</title>
        <authorList>
            <person name="Kuroda M."/>
            <person name="Sei K."/>
            <person name="Yamashita M."/>
            <person name="Ike M."/>
        </authorList>
    </citation>
    <scope>NUCLEOTIDE SEQUENCE [LARGE SCALE GENOMIC DNA]</scope>
    <source>
        <strain evidence="1 2">SF-1</strain>
    </source>
</reference>